<dbReference type="InterPro" id="IPR034732">
    <property type="entry name" value="EPHD"/>
</dbReference>
<feature type="region of interest" description="Disordered" evidence="5">
    <location>
        <begin position="367"/>
        <end position="387"/>
    </location>
</feature>
<evidence type="ECO:0000256" key="4">
    <source>
        <dbReference type="SAM" id="Coils"/>
    </source>
</evidence>
<feature type="compositionally biased region" description="Basic and acidic residues" evidence="5">
    <location>
        <begin position="551"/>
        <end position="565"/>
    </location>
</feature>
<feature type="compositionally biased region" description="Basic and acidic residues" evidence="5">
    <location>
        <begin position="367"/>
        <end position="379"/>
    </location>
</feature>
<feature type="compositionally biased region" description="Polar residues" evidence="5">
    <location>
        <begin position="262"/>
        <end position="273"/>
    </location>
</feature>
<dbReference type="GO" id="GO:0008270">
    <property type="term" value="F:zinc ion binding"/>
    <property type="evidence" value="ECO:0007669"/>
    <property type="project" value="UniProtKB-KW"/>
</dbReference>
<dbReference type="SUPFAM" id="SSF54160">
    <property type="entry name" value="Chromo domain-like"/>
    <property type="match status" value="1"/>
</dbReference>
<reference evidence="7" key="1">
    <citation type="journal article" date="2016" name="Proc. Natl. Acad. Sci. U.S.A.">
        <title>Lipid metabolic changes in an early divergent fungus govern the establishment of a mutualistic symbiosis with endobacteria.</title>
        <authorList>
            <person name="Lastovetsky O.A."/>
            <person name="Gaspar M.L."/>
            <person name="Mondo S.J."/>
            <person name="LaButti K.M."/>
            <person name="Sandor L."/>
            <person name="Grigoriev I.V."/>
            <person name="Henry S.A."/>
            <person name="Pawlowska T.E."/>
        </authorList>
    </citation>
    <scope>NUCLEOTIDE SEQUENCE [LARGE SCALE GENOMIC DNA]</scope>
    <source>
        <strain evidence="7">ATCC 52814</strain>
    </source>
</reference>
<feature type="region of interest" description="Disordered" evidence="5">
    <location>
        <begin position="496"/>
        <end position="571"/>
    </location>
</feature>
<feature type="region of interest" description="Disordered" evidence="5">
    <location>
        <begin position="100"/>
        <end position="148"/>
    </location>
</feature>
<feature type="coiled-coil region" evidence="4">
    <location>
        <begin position="1251"/>
        <end position="1279"/>
    </location>
</feature>
<keyword evidence="4" id="KW-0175">Coiled coil</keyword>
<evidence type="ECO:0000256" key="2">
    <source>
        <dbReference type="ARBA" id="ARBA00022771"/>
    </source>
</evidence>
<feature type="region of interest" description="Disordered" evidence="5">
    <location>
        <begin position="1718"/>
        <end position="1747"/>
    </location>
</feature>
<dbReference type="SUPFAM" id="SSF57716">
    <property type="entry name" value="Glucocorticoid receptor-like (DNA-binding domain)"/>
    <property type="match status" value="1"/>
</dbReference>
<dbReference type="SUPFAM" id="SSF63748">
    <property type="entry name" value="Tudor/PWWP/MBT"/>
    <property type="match status" value="1"/>
</dbReference>
<feature type="compositionally biased region" description="Basic and acidic residues" evidence="5">
    <location>
        <begin position="234"/>
        <end position="250"/>
    </location>
</feature>
<dbReference type="InterPro" id="IPR001965">
    <property type="entry name" value="Znf_PHD"/>
</dbReference>
<dbReference type="InterPro" id="IPR013083">
    <property type="entry name" value="Znf_RING/FYVE/PHD"/>
</dbReference>
<feature type="compositionally biased region" description="Low complexity" evidence="5">
    <location>
        <begin position="45"/>
        <end position="56"/>
    </location>
</feature>
<protein>
    <recommendedName>
        <fullName evidence="6">PHD-type domain-containing protein</fullName>
    </recommendedName>
</protein>
<feature type="compositionally biased region" description="Basic residues" evidence="5">
    <location>
        <begin position="535"/>
        <end position="544"/>
    </location>
</feature>
<keyword evidence="2" id="KW-0863">Zinc-finger</keyword>
<name>A0A1X0R9P5_RHIZD</name>
<dbReference type="SMART" id="SM00249">
    <property type="entry name" value="PHD"/>
    <property type="match status" value="1"/>
</dbReference>
<dbReference type="Pfam" id="PF05641">
    <property type="entry name" value="Agenet"/>
    <property type="match status" value="1"/>
</dbReference>
<dbReference type="Gene3D" id="2.30.30.140">
    <property type="match status" value="3"/>
</dbReference>
<dbReference type="OrthoDB" id="161570at2759"/>
<accession>A0A1X0R9P5</accession>
<dbReference type="Gene3D" id="3.30.60.90">
    <property type="match status" value="2"/>
</dbReference>
<evidence type="ECO:0000313" key="7">
    <source>
        <dbReference type="EMBL" id="ORE08769.1"/>
    </source>
</evidence>
<feature type="region of interest" description="Disordered" evidence="5">
    <location>
        <begin position="45"/>
        <end position="65"/>
    </location>
</feature>
<feature type="domain" description="PHD-type" evidence="6">
    <location>
        <begin position="1060"/>
        <end position="1180"/>
    </location>
</feature>
<dbReference type="Gene3D" id="3.30.40.10">
    <property type="entry name" value="Zinc/RING finger domain, C3HC4 (zinc finger)"/>
    <property type="match status" value="1"/>
</dbReference>
<gene>
    <name evidence="7" type="ORF">BCV72DRAFT_83154</name>
</gene>
<feature type="compositionally biased region" description="Acidic residues" evidence="5">
    <location>
        <begin position="729"/>
        <end position="739"/>
    </location>
</feature>
<feature type="compositionally biased region" description="Basic residues" evidence="5">
    <location>
        <begin position="743"/>
        <end position="759"/>
    </location>
</feature>
<dbReference type="PROSITE" id="PS51805">
    <property type="entry name" value="EPHD"/>
    <property type="match status" value="1"/>
</dbReference>
<dbReference type="Pfam" id="PF13771">
    <property type="entry name" value="zf-HC5HC2H"/>
    <property type="match status" value="1"/>
</dbReference>
<dbReference type="Gene3D" id="3.40.50.150">
    <property type="entry name" value="Vaccinia Virus protein VP39"/>
    <property type="match status" value="2"/>
</dbReference>
<dbReference type="InterPro" id="IPR000433">
    <property type="entry name" value="Znf_ZZ"/>
</dbReference>
<sequence length="1924" mass="223203">MSSTPFAWQLFQNCGTTEELKLETRTDPPEKNAPDKKKFDTFMGKLLLKSNNNNSKPTNKQSTLTEEPFVNLFRVRKNKLQDSNDDAKFTFKYLPDGSKKENRLSNGKKTRWDVGQEEEQKKDEVTQKEAPSLEEQGEDPIDLFDDDSESLTSLDTLQSDDDVLGPWMNLTNDKKEQECESCAQLNDKDRGPMDAVHCCSTCTDQWKILLGDLLEKIQSLAVNTSAGKKKKAKLDKSIQEQPSMKKEKQPQQRTRGKKSVIPPTQSRHSQSTNKKMETFVSTGAFMTRKTAETLADPENGFYPNPYGYVHLQVVEVLNINGIWYRGTLEKMDKGKVKVKYSDWDDQEWIIMGSRRLRIVPPDVIAKERDEENKEKDSPKDGLTVIPRAKGRDDDYVSSTLDKDPQQLFNDNEVFMTRRMARAMVDEYGFRPNSFGYRRNRAAAVAFNVKNKECIGFLREMRDDQVRVWYPDLYQSEWIRVGSRRLRLLSSEEEEKYKQQVDLDVQEVPAVNEQKKAEDEPKETTPKESTPEPKTKKLRQKKAKSKTPTPEPETRQEKQQQKEPQKPAESSFLTTGAFATRRAMRQLQDENGFVPNPYNYTYNQPVEILNTRSGKTHFWECGRLVAMRPGQVKVHYDGWDEAYDEWVMVGSRRIRILSKEEEENKKKHNELLVAEANPEVQDEVKRKRKHQVIRPEDYAKLGLLESEQIVIKQKKKVSKEVAPVESDSSSSEEEEEEYEEPNIRRRSRKASKNKKKKAVKQKQQLQQQQKVAEYPATAAGAEEEKQIISLRVAQAKASEKYEFVANVYGYDYMQHVTVLNLDKKMYEARLVSMHKNKVKVHYCGWPDIFDEYITVGSRRIQPIENDHQVECIEPDYQERYEKIMQDGSTECQHQLQLQPAPKKLNRKRLTLDDVQEEEGQGEYHKEPNEEEENIEVVEMDSWKVYCNQCNVVIKQFRYYCTYCENPSIGYDYRSFELCLRCFDQNFPFWHEHPRSSFAIQAVIDAEAGPRPIKGELVTVWEEDVLEEEHQQEEQDASSIFTGETAIEGDQGYKFLKRWKRRKVCAFCNDDDDTSEDLGSFIGPFIIATYNKNGVEKKRSFWAHDACARYSPEVFCTPEGKWYNVTLALRRGRGMRCYVCKEKGATIGCFESKCSKSFHLPCSQKPVSYFKSGVIFWCSVHEAYYNKKDTYVNVFNCDGCGKKMEEESWFTCVPCSSSSYFSSFDLCNGCFEKFPEDHPHNEDDFEETSLAIIKEMEAQKAREAARKKEEAREANAKKKKLLFPRKRRKLPDGSAPISCCYCGTTEAESWRKAYDGGVMMCNPCFELALMVDNDERPTSDMPLVIHNAEQQYMTSIEDYSHKPYFTREAAIKIDSEAAVVGQRLTSYEPQPNQLFSLAFESTYFDIPGRAPRWATHSGTDYHGTWLPQTVRRAILKHTAKDERILSNFLGRGTDAIECFLLQRRCIGVDINPAAISLSQRNCAFEVPPGLTSAEYRPIIAQADSRQLTGALFTDESFHHILSHPPYKDCVTYSTHLDGDLSRFTTVEEFNKEYAKVVSESWRLLKMSRRLTLGIGDNREHCFYIPVGYHMFRLYIDEGFELEELIIKRQRYCSAFGLGTYLCVQFDFLVFTHEFICTFRKIPKENIDRMLINEEDQHRIPTKRTLRGVPSSAIMRKSVVMGTVWVFKPTDSFRFDQLCISRMVERFGKDDGNWEHIELDLEEPHQKQQPMKPAELEKDNETNEEQEEISDYERQRLKRIEENNKTLLKLGLISELSEKSDDIIHYENMMSKSPYVESDLVLMIVGHQQILPRYINSYRQTLVDIAKEAVQRLAPKGMLIIGAQDIRDPISGKLWPMSMLILEDIERAVGRDDIRLKELVVTVPDGYSKDRQQKPRSEEEEEEMIDIETIDDFVPIVHAVYLIFQKL</sequence>
<dbReference type="CDD" id="cd15571">
    <property type="entry name" value="ePHD"/>
    <property type="match status" value="1"/>
</dbReference>
<feature type="compositionally biased region" description="Acidic residues" evidence="5">
    <location>
        <begin position="135"/>
        <end position="148"/>
    </location>
</feature>
<feature type="region of interest" description="Disordered" evidence="5">
    <location>
        <begin position="19"/>
        <end position="38"/>
    </location>
</feature>
<evidence type="ECO:0000256" key="3">
    <source>
        <dbReference type="ARBA" id="ARBA00022833"/>
    </source>
</evidence>
<dbReference type="VEuPathDB" id="FungiDB:BCV72DRAFT_83154"/>
<dbReference type="InterPro" id="IPR043145">
    <property type="entry name" value="Znf_ZZ_sf"/>
</dbReference>
<organism evidence="7">
    <name type="scientific">Rhizopus microsporus var. microsporus</name>
    <dbReference type="NCBI Taxonomy" id="86635"/>
    <lineage>
        <taxon>Eukaryota</taxon>
        <taxon>Fungi</taxon>
        <taxon>Fungi incertae sedis</taxon>
        <taxon>Mucoromycota</taxon>
        <taxon>Mucoromycotina</taxon>
        <taxon>Mucoromycetes</taxon>
        <taxon>Mucorales</taxon>
        <taxon>Mucorineae</taxon>
        <taxon>Rhizopodaceae</taxon>
        <taxon>Rhizopus</taxon>
    </lineage>
</organism>
<dbReference type="InterPro" id="IPR029063">
    <property type="entry name" value="SAM-dependent_MTases_sf"/>
</dbReference>
<evidence type="ECO:0000259" key="6">
    <source>
        <dbReference type="PROSITE" id="PS51805"/>
    </source>
</evidence>
<evidence type="ECO:0000256" key="1">
    <source>
        <dbReference type="ARBA" id="ARBA00022723"/>
    </source>
</evidence>
<feature type="compositionally biased region" description="Basic and acidic residues" evidence="5">
    <location>
        <begin position="110"/>
        <end position="127"/>
    </location>
</feature>
<evidence type="ECO:0000256" key="5">
    <source>
        <dbReference type="SAM" id="MobiDB-lite"/>
    </source>
</evidence>
<dbReference type="SUPFAM" id="SSF57850">
    <property type="entry name" value="RING/U-box"/>
    <property type="match status" value="1"/>
</dbReference>
<dbReference type="PANTHER" id="PTHR34491">
    <property type="entry name" value="A-TYPE INCLUSION PROTEIN, PUTATIVE-RELATED"/>
    <property type="match status" value="1"/>
</dbReference>
<feature type="region of interest" description="Disordered" evidence="5">
    <location>
        <begin position="719"/>
        <end position="767"/>
    </location>
</feature>
<dbReference type="EMBL" id="KV921884">
    <property type="protein sequence ID" value="ORE08769.1"/>
    <property type="molecule type" value="Genomic_DNA"/>
</dbReference>
<keyword evidence="1" id="KW-0479">Metal-binding</keyword>
<dbReference type="InterPro" id="IPR016197">
    <property type="entry name" value="Chromo-like_dom_sf"/>
</dbReference>
<feature type="compositionally biased region" description="Basic and acidic residues" evidence="5">
    <location>
        <begin position="512"/>
        <end position="534"/>
    </location>
</feature>
<feature type="region of interest" description="Disordered" evidence="5">
    <location>
        <begin position="228"/>
        <end position="275"/>
    </location>
</feature>
<dbReference type="InterPro" id="IPR008395">
    <property type="entry name" value="Agenet-like_dom"/>
</dbReference>
<dbReference type="SMART" id="SM00291">
    <property type="entry name" value="ZnF_ZZ"/>
    <property type="match status" value="2"/>
</dbReference>
<dbReference type="PANTHER" id="PTHR34491:SF156">
    <property type="entry name" value="KINESIN MOTOR DOMAIN-CONTAINING PROTEIN"/>
    <property type="match status" value="1"/>
</dbReference>
<proteinExistence type="predicted"/>
<keyword evidence="3" id="KW-0862">Zinc</keyword>
<dbReference type="SUPFAM" id="SSF53335">
    <property type="entry name" value="S-adenosyl-L-methionine-dependent methyltransferases"/>
    <property type="match status" value="2"/>
</dbReference>
<dbReference type="Proteomes" id="UP000242414">
    <property type="component" value="Unassembled WGS sequence"/>
</dbReference>